<comment type="caution">
    <text evidence="1">The sequence shown here is derived from an EMBL/GenBank/DDBJ whole genome shotgun (WGS) entry which is preliminary data.</text>
</comment>
<name>A0ABU9Z4Q1_9HYPH</name>
<dbReference type="Proteomes" id="UP001404845">
    <property type="component" value="Unassembled WGS sequence"/>
</dbReference>
<dbReference type="EMBL" id="JAQYXL010000001">
    <property type="protein sequence ID" value="MEN3226339.1"/>
    <property type="molecule type" value="Genomic_DNA"/>
</dbReference>
<sequence>MVADSLDAEALAHAAEVDIVINPTEGSVNTWVLQPEHIVATALKVGRAKDRSRILQFLEEDAVDLAALHHVQGRHDLVEKWQSFCQVVGIEDHRAVGSKAP</sequence>
<evidence type="ECO:0000313" key="1">
    <source>
        <dbReference type="EMBL" id="MEN3226339.1"/>
    </source>
</evidence>
<accession>A0ABU9Z4Q1</accession>
<reference evidence="1 2" key="1">
    <citation type="journal article" date="2023" name="PLoS ONE">
        <title>Complete genome assembly of Hawai'i environmental nontuberculous mycobacteria reveals unexpected co-isolation with methylobacteria.</title>
        <authorList>
            <person name="Hendrix J."/>
            <person name="Epperson L.E."/>
            <person name="Tong E.I."/>
            <person name="Chan Y.L."/>
            <person name="Hasan N.A."/>
            <person name="Dawrs S.N."/>
            <person name="Norton G.J."/>
            <person name="Virdi R."/>
            <person name="Crooks J.L."/>
            <person name="Chan E.D."/>
            <person name="Honda J.R."/>
            <person name="Strong M."/>
        </authorList>
    </citation>
    <scope>NUCLEOTIDE SEQUENCE [LARGE SCALE GENOMIC DNA]</scope>
    <source>
        <strain evidence="1 2">NJH_HI01</strain>
    </source>
</reference>
<dbReference type="RefSeq" id="WP_200672122.1">
    <property type="nucleotide sequence ID" value="NZ_JACWCW010000108.1"/>
</dbReference>
<keyword evidence="2" id="KW-1185">Reference proteome</keyword>
<organism evidence="1 2">
    <name type="scientific">Methylorubrum rhodesianum</name>
    <dbReference type="NCBI Taxonomy" id="29427"/>
    <lineage>
        <taxon>Bacteria</taxon>
        <taxon>Pseudomonadati</taxon>
        <taxon>Pseudomonadota</taxon>
        <taxon>Alphaproteobacteria</taxon>
        <taxon>Hyphomicrobiales</taxon>
        <taxon>Methylobacteriaceae</taxon>
        <taxon>Methylorubrum</taxon>
    </lineage>
</organism>
<gene>
    <name evidence="1" type="ORF">PUR21_01395</name>
</gene>
<evidence type="ECO:0000313" key="2">
    <source>
        <dbReference type="Proteomes" id="UP001404845"/>
    </source>
</evidence>
<protein>
    <submittedName>
        <fullName evidence="1">Uncharacterized protein</fullName>
    </submittedName>
</protein>
<proteinExistence type="predicted"/>